<dbReference type="EMBL" id="CAJPDT010000089">
    <property type="protein sequence ID" value="CAF9936230.1"/>
    <property type="molecule type" value="Genomic_DNA"/>
</dbReference>
<name>A0A8H3IZB3_9LECA</name>
<evidence type="ECO:0000313" key="4">
    <source>
        <dbReference type="Proteomes" id="UP000664534"/>
    </source>
</evidence>
<proteinExistence type="predicted"/>
<organism evidence="3 4">
    <name type="scientific">Imshaugia aleurites</name>
    <dbReference type="NCBI Taxonomy" id="172621"/>
    <lineage>
        <taxon>Eukaryota</taxon>
        <taxon>Fungi</taxon>
        <taxon>Dikarya</taxon>
        <taxon>Ascomycota</taxon>
        <taxon>Pezizomycotina</taxon>
        <taxon>Lecanoromycetes</taxon>
        <taxon>OSLEUM clade</taxon>
        <taxon>Lecanoromycetidae</taxon>
        <taxon>Lecanorales</taxon>
        <taxon>Lecanorineae</taxon>
        <taxon>Parmeliaceae</taxon>
        <taxon>Imshaugia</taxon>
    </lineage>
</organism>
<gene>
    <name evidence="3" type="ORF">IMSHALPRED_010513</name>
</gene>
<keyword evidence="2" id="KW-1133">Transmembrane helix</keyword>
<accession>A0A8H3IZB3</accession>
<dbReference type="Proteomes" id="UP000664534">
    <property type="component" value="Unassembled WGS sequence"/>
</dbReference>
<evidence type="ECO:0000256" key="1">
    <source>
        <dbReference type="SAM" id="MobiDB-lite"/>
    </source>
</evidence>
<keyword evidence="2" id="KW-0812">Transmembrane</keyword>
<reference evidence="3" key="1">
    <citation type="submission" date="2021-03" db="EMBL/GenBank/DDBJ databases">
        <authorList>
            <person name="Tagirdzhanova G."/>
        </authorList>
    </citation>
    <scope>NUCLEOTIDE SEQUENCE</scope>
</reference>
<dbReference type="AlphaFoldDB" id="A0A8H3IZB3"/>
<keyword evidence="4" id="KW-1185">Reference proteome</keyword>
<protein>
    <submittedName>
        <fullName evidence="3">Uncharacterized protein</fullName>
    </submittedName>
</protein>
<feature type="transmembrane region" description="Helical" evidence="2">
    <location>
        <begin position="91"/>
        <end position="113"/>
    </location>
</feature>
<keyword evidence="2" id="KW-0472">Membrane</keyword>
<sequence>MDVGPLSIFTRTTTSVEVPTGTGCVIYPTNYDELQEIPENGMDIICDEETQQLMLDEFNTACVPDKIKDPACIEGLGATLYKRSPNLQKRILPILPVIAVIIAIDALLIAVYAELIQESGPEYKRVTQVHYESSVLASVSALSSATKASVVLVETTVGDKQAITVSTSELISFNPSSTTSSPSNPSGLLTTDSSGHFTYQFLSSDIPVLGSAKKVLASPTPPCTLGTSPLIERDDNSDDEETTSLIERDNTDVDEEATCLATRLMDSADGLMNPMGLMSTFRTRIEEVAAQMVPDFVPIFQDVRVAGAFGLFLVAADTLIPLLFPALAQTAWLIAGFIAFGITMLPLASNTQGKLQTSSGLTQIVLKVTKGESGTGTQALCPPEDQPYNCASFFCAGNANNICTGVWSEGCPCTACPSIEDMPSCDDCNSNAATVNGKCTTEYNSNFEDLSFQQLATQFSGSVATWASTNSFPVMEGVMCRPDNSWYGSCQYPNTETCAYGPNAEFENVIDDFFTFGTAQDAYNTPVPNPTLPSGMMMSNQSLLNVTMIYPTNKNTVDFIINVAWAPGCISPNGQVNILDPIGDGSISGKDVIRGAYYGCLNFTASYDSSANTLDMVPGSAGKGYKTSSPPPLGNLYPGASNSGVGGWNQIGCLIYEVIPSKNRPLITENKGSSNVWILSENWAQYQANWPTLAKTYYDNGAWYCKALPFSFNFKGPPPCPFFPCPLGGYGHSLSQINNLIQTDQKCT</sequence>
<evidence type="ECO:0000313" key="3">
    <source>
        <dbReference type="EMBL" id="CAF9936230.1"/>
    </source>
</evidence>
<feature type="region of interest" description="Disordered" evidence="1">
    <location>
        <begin position="224"/>
        <end position="243"/>
    </location>
</feature>
<evidence type="ECO:0000256" key="2">
    <source>
        <dbReference type="SAM" id="Phobius"/>
    </source>
</evidence>
<comment type="caution">
    <text evidence="3">The sequence shown here is derived from an EMBL/GenBank/DDBJ whole genome shotgun (WGS) entry which is preliminary data.</text>
</comment>